<gene>
    <name evidence="11" type="primary">LOC106475824</name>
</gene>
<dbReference type="PROSITE" id="PS00610">
    <property type="entry name" value="NA_NEUROTRAN_SYMP_1"/>
    <property type="match status" value="1"/>
</dbReference>
<comment type="subcellular location">
    <subcellularLocation>
        <location evidence="1">Membrane</location>
        <topology evidence="1">Multi-pass membrane protein</topology>
    </subcellularLocation>
</comment>
<dbReference type="Proteomes" id="UP000694941">
    <property type="component" value="Unplaced"/>
</dbReference>
<dbReference type="GeneID" id="106475824"/>
<evidence type="ECO:0000313" key="11">
    <source>
        <dbReference type="RefSeq" id="XP_022235553.1"/>
    </source>
</evidence>
<dbReference type="RefSeq" id="XP_022235553.1">
    <property type="nucleotide sequence ID" value="XM_022379845.1"/>
</dbReference>
<keyword evidence="4 8" id="KW-0812">Transmembrane</keyword>
<comment type="similarity">
    <text evidence="2 8">Belongs to the sodium:neurotransmitter symporter (SNF) (TC 2.A.22) family.</text>
</comment>
<evidence type="ECO:0000256" key="7">
    <source>
        <dbReference type="ARBA" id="ARBA00023136"/>
    </source>
</evidence>
<keyword evidence="10" id="KW-1185">Reference proteome</keyword>
<dbReference type="PROSITE" id="PS50267">
    <property type="entry name" value="NA_NEUROTRAN_SYMP_3"/>
    <property type="match status" value="1"/>
</dbReference>
<name>A0ABM1RVZ8_LIMPO</name>
<protein>
    <recommendedName>
        <fullName evidence="8">Transporter</fullName>
    </recommendedName>
</protein>
<organism evidence="10 11">
    <name type="scientific">Limulus polyphemus</name>
    <name type="common">Atlantic horseshoe crab</name>
    <dbReference type="NCBI Taxonomy" id="6850"/>
    <lineage>
        <taxon>Eukaryota</taxon>
        <taxon>Metazoa</taxon>
        <taxon>Ecdysozoa</taxon>
        <taxon>Arthropoda</taxon>
        <taxon>Chelicerata</taxon>
        <taxon>Merostomata</taxon>
        <taxon>Xiphosura</taxon>
        <taxon>Limulidae</taxon>
        <taxon>Limulus</taxon>
    </lineage>
</organism>
<feature type="transmembrane region" description="Helical" evidence="9">
    <location>
        <begin position="81"/>
        <end position="98"/>
    </location>
</feature>
<evidence type="ECO:0000256" key="3">
    <source>
        <dbReference type="ARBA" id="ARBA00022448"/>
    </source>
</evidence>
<dbReference type="SUPFAM" id="SSF161070">
    <property type="entry name" value="SNF-like"/>
    <property type="match status" value="1"/>
</dbReference>
<keyword evidence="5 8" id="KW-0769">Symport</keyword>
<evidence type="ECO:0000256" key="5">
    <source>
        <dbReference type="ARBA" id="ARBA00022847"/>
    </source>
</evidence>
<evidence type="ECO:0000256" key="2">
    <source>
        <dbReference type="ARBA" id="ARBA00006459"/>
    </source>
</evidence>
<sequence length="171" mass="18834">MNRANSFWQNLKNVFGRPKDKSDTVKENEENGHILPLDLIEGKIKPATDDGKVIDYDGGEMATPAQGGDLPERGTWSTGKLGFIFGCLNYAVGLGNVWRFPYLCYENGGGAFLLPYFLSIILCGIPLFIMEVSIGQYMSTGGIAIWNLVPVLKGETVKKPKKKTVERSNLT</sequence>
<evidence type="ECO:0000256" key="1">
    <source>
        <dbReference type="ARBA" id="ARBA00004141"/>
    </source>
</evidence>
<evidence type="ECO:0000313" key="10">
    <source>
        <dbReference type="Proteomes" id="UP000694941"/>
    </source>
</evidence>
<keyword evidence="3 8" id="KW-0813">Transport</keyword>
<reference evidence="11" key="1">
    <citation type="submission" date="2025-08" db="UniProtKB">
        <authorList>
            <consortium name="RefSeq"/>
        </authorList>
    </citation>
    <scope>IDENTIFICATION</scope>
    <source>
        <tissue evidence="11">Muscle</tissue>
    </source>
</reference>
<evidence type="ECO:0000256" key="4">
    <source>
        <dbReference type="ARBA" id="ARBA00022692"/>
    </source>
</evidence>
<dbReference type="Pfam" id="PF00209">
    <property type="entry name" value="SNF"/>
    <property type="match status" value="1"/>
</dbReference>
<dbReference type="PANTHER" id="PTHR11616">
    <property type="entry name" value="SODIUM/CHLORIDE DEPENDENT TRANSPORTER"/>
    <property type="match status" value="1"/>
</dbReference>
<keyword evidence="6 9" id="KW-1133">Transmembrane helix</keyword>
<dbReference type="InterPro" id="IPR000175">
    <property type="entry name" value="Na/ntran_symport"/>
</dbReference>
<keyword evidence="7 9" id="KW-0472">Membrane</keyword>
<evidence type="ECO:0000256" key="8">
    <source>
        <dbReference type="RuleBase" id="RU003732"/>
    </source>
</evidence>
<dbReference type="PANTHER" id="PTHR11616:SF309">
    <property type="entry name" value="TRANSPORTER"/>
    <property type="match status" value="1"/>
</dbReference>
<feature type="transmembrane region" description="Helical" evidence="9">
    <location>
        <begin position="110"/>
        <end position="129"/>
    </location>
</feature>
<evidence type="ECO:0000256" key="6">
    <source>
        <dbReference type="ARBA" id="ARBA00022989"/>
    </source>
</evidence>
<evidence type="ECO:0000256" key="9">
    <source>
        <dbReference type="SAM" id="Phobius"/>
    </source>
</evidence>
<proteinExistence type="inferred from homology"/>
<dbReference type="InterPro" id="IPR037272">
    <property type="entry name" value="SNS_sf"/>
</dbReference>
<accession>A0ABM1RVZ8</accession>
<dbReference type="PRINTS" id="PR00176">
    <property type="entry name" value="NANEUSMPORT"/>
</dbReference>